<accession>A0A9D4Z0Q3</accession>
<dbReference type="Gene3D" id="2.60.120.740">
    <property type="match status" value="1"/>
</dbReference>
<dbReference type="PANTHER" id="PTHR23275">
    <property type="entry name" value="CABRIOLET.-RELATED"/>
    <property type="match status" value="1"/>
</dbReference>
<dbReference type="SUPFAM" id="SSF57184">
    <property type="entry name" value="Growth factor receptor domain"/>
    <property type="match status" value="1"/>
</dbReference>
<dbReference type="InterPro" id="IPR052798">
    <property type="entry name" value="Giardia_VSA"/>
</dbReference>
<reference evidence="2" key="1">
    <citation type="journal article" date="2019" name="Plant J.">
        <title>Chlorella vulgaris genome assembly and annotation reveals the molecular basis for metabolic acclimation to high light conditions.</title>
        <authorList>
            <person name="Cecchin M."/>
            <person name="Marcolungo L."/>
            <person name="Rossato M."/>
            <person name="Girolomoni L."/>
            <person name="Cosentino E."/>
            <person name="Cuine S."/>
            <person name="Li-Beisson Y."/>
            <person name="Delledonne M."/>
            <person name="Ballottari M."/>
        </authorList>
    </citation>
    <scope>NUCLEOTIDE SEQUENCE</scope>
    <source>
        <strain evidence="2">211/11P</strain>
    </source>
</reference>
<reference evidence="2" key="2">
    <citation type="submission" date="2020-11" db="EMBL/GenBank/DDBJ databases">
        <authorList>
            <person name="Cecchin M."/>
            <person name="Marcolungo L."/>
            <person name="Rossato M."/>
            <person name="Girolomoni L."/>
            <person name="Cosentino E."/>
            <person name="Cuine S."/>
            <person name="Li-Beisson Y."/>
            <person name="Delledonne M."/>
            <person name="Ballottari M."/>
        </authorList>
    </citation>
    <scope>NUCLEOTIDE SEQUENCE</scope>
    <source>
        <strain evidence="2">211/11P</strain>
        <tissue evidence="2">Whole cell</tissue>
    </source>
</reference>
<gene>
    <name evidence="2" type="ORF">D9Q98_005827</name>
</gene>
<dbReference type="InterPro" id="IPR043159">
    <property type="entry name" value="Lectin_gal-bd_sf"/>
</dbReference>
<dbReference type="OrthoDB" id="10559049at2759"/>
<sequence>MAGFHITASKRCDVCSKATGLAKCTACDQEGKTCTACLTGYFVRGGKCVACSAALPNCDKCDAAGKTCTQCTSGFRSSGNGLACSKVCNIANCAKCSASGQKCEQCAAGYTPDGGSKCKLADCAWSLDRTSTAPMGSGFAASGSRCKSSFRDVALTLDSPFTRALNCGAAGWNLLRDTAGLHLSFGGSCSSQSYPSGYRIVAPVNASIVLHSVYITDWSPGVAPPFTLRFTPAAGSPVDLVIPASAAKGKVWSMPAQGFRVPADTLSVAAAEGASSPSYKMELLGNGGSTDWVGIRTVYANIFRASATRCGSIIPNTYLDGGEVNDNSILLANSSSDCCDKCSANLECGAFSFTTILAKAPKGVCELRRAAGWTLSSANPYDSSSFAAPSSVVLPQSRPLSQYDAQAVQDTPMTLTCPSGTIAMINGVSFGSVQLDDSCWETGAVSKLTSMCVGQQRSSCTFPCDANTFGDECPGALKSCQVSFSCR</sequence>
<organism evidence="2 3">
    <name type="scientific">Chlorella vulgaris</name>
    <name type="common">Green alga</name>
    <dbReference type="NCBI Taxonomy" id="3077"/>
    <lineage>
        <taxon>Eukaryota</taxon>
        <taxon>Viridiplantae</taxon>
        <taxon>Chlorophyta</taxon>
        <taxon>core chlorophytes</taxon>
        <taxon>Trebouxiophyceae</taxon>
        <taxon>Chlorellales</taxon>
        <taxon>Chlorellaceae</taxon>
        <taxon>Chlorella clade</taxon>
        <taxon>Chlorella</taxon>
    </lineage>
</organism>
<feature type="domain" description="Apple" evidence="1">
    <location>
        <begin position="310"/>
        <end position="391"/>
    </location>
</feature>
<dbReference type="InterPro" id="IPR003609">
    <property type="entry name" value="Pan_app"/>
</dbReference>
<evidence type="ECO:0000313" key="2">
    <source>
        <dbReference type="EMBL" id="KAI3436410.1"/>
    </source>
</evidence>
<evidence type="ECO:0000313" key="3">
    <source>
        <dbReference type="Proteomes" id="UP001055712"/>
    </source>
</evidence>
<dbReference type="Proteomes" id="UP001055712">
    <property type="component" value="Unassembled WGS sequence"/>
</dbReference>
<protein>
    <recommendedName>
        <fullName evidence="1">Apple domain-containing protein</fullName>
    </recommendedName>
</protein>
<dbReference type="InterPro" id="IPR009030">
    <property type="entry name" value="Growth_fac_rcpt_cys_sf"/>
</dbReference>
<comment type="caution">
    <text evidence="2">The sequence shown here is derived from an EMBL/GenBank/DDBJ whole genome shotgun (WGS) entry which is preliminary data.</text>
</comment>
<dbReference type="PANTHER" id="PTHR23275:SF100">
    <property type="entry name" value="EGF-LIKE DOMAIN-CONTAINING PROTEIN"/>
    <property type="match status" value="1"/>
</dbReference>
<dbReference type="PROSITE" id="PS50948">
    <property type="entry name" value="PAN"/>
    <property type="match status" value="1"/>
</dbReference>
<proteinExistence type="predicted"/>
<keyword evidence="3" id="KW-1185">Reference proteome</keyword>
<name>A0A9D4Z0Q3_CHLVU</name>
<dbReference type="EMBL" id="SIDB01000002">
    <property type="protein sequence ID" value="KAI3436410.1"/>
    <property type="molecule type" value="Genomic_DNA"/>
</dbReference>
<evidence type="ECO:0000259" key="1">
    <source>
        <dbReference type="PROSITE" id="PS50948"/>
    </source>
</evidence>
<dbReference type="AlphaFoldDB" id="A0A9D4Z0Q3"/>